<keyword evidence="1" id="KW-0812">Transmembrane</keyword>
<name>A0ABW0LBV2_9BACI</name>
<evidence type="ECO:0000313" key="3">
    <source>
        <dbReference type="EMBL" id="MFC5463259.1"/>
    </source>
</evidence>
<sequence>MVYGIIFGCIVLSLLFIYMLLQAFENNLELVSMTFPEFPKEVGKLSVFFISDIHRRKINSTMIEQVKGKVDIVIIAGDLTEKGVPLSRVQENVMILRKIAPVVFTWGNNDYEVNQEKFQELLKKSGVILLKNEIFYMNHNNIALIGLDDVTTQEVPSLESLLEDIEPSSFQILISHNPSVMDMLPDNHRLSLVLSGHTHGGQIRILGFGRYKKGGIEEKKGCKLLISNGYGTTLIPLRLGAKPETHLITLKPR</sequence>
<feature type="domain" description="Calcineurin-like phosphoesterase" evidence="2">
    <location>
        <begin position="46"/>
        <end position="200"/>
    </location>
</feature>
<evidence type="ECO:0000256" key="1">
    <source>
        <dbReference type="SAM" id="Phobius"/>
    </source>
</evidence>
<dbReference type="SUPFAM" id="SSF56300">
    <property type="entry name" value="Metallo-dependent phosphatases"/>
    <property type="match status" value="1"/>
</dbReference>
<dbReference type="Pfam" id="PF00149">
    <property type="entry name" value="Metallophos"/>
    <property type="match status" value="1"/>
</dbReference>
<proteinExistence type="predicted"/>
<feature type="transmembrane region" description="Helical" evidence="1">
    <location>
        <begin position="5"/>
        <end position="24"/>
    </location>
</feature>
<gene>
    <name evidence="3" type="ORF">ACFPM4_00680</name>
</gene>
<reference evidence="4" key="1">
    <citation type="journal article" date="2019" name="Int. J. Syst. Evol. Microbiol.">
        <title>The Global Catalogue of Microorganisms (GCM) 10K type strain sequencing project: providing services to taxonomists for standard genome sequencing and annotation.</title>
        <authorList>
            <consortium name="The Broad Institute Genomics Platform"/>
            <consortium name="The Broad Institute Genome Sequencing Center for Infectious Disease"/>
            <person name="Wu L."/>
            <person name="Ma J."/>
        </authorList>
    </citation>
    <scope>NUCLEOTIDE SEQUENCE [LARGE SCALE GENOMIC DNA]</scope>
    <source>
        <strain evidence="4">CGMCC 1.12237</strain>
    </source>
</reference>
<accession>A0ABW0LBV2</accession>
<dbReference type="Proteomes" id="UP001596147">
    <property type="component" value="Unassembled WGS sequence"/>
</dbReference>
<evidence type="ECO:0000259" key="2">
    <source>
        <dbReference type="Pfam" id="PF00149"/>
    </source>
</evidence>
<dbReference type="PANTHER" id="PTHR31302:SF32">
    <property type="entry name" value="PHOSPHOESTERASE"/>
    <property type="match status" value="1"/>
</dbReference>
<dbReference type="InterPro" id="IPR051158">
    <property type="entry name" value="Metallophosphoesterase_sf"/>
</dbReference>
<dbReference type="Gene3D" id="3.60.21.10">
    <property type="match status" value="1"/>
</dbReference>
<organism evidence="3 4">
    <name type="scientific">Lederbergia graminis</name>
    <dbReference type="NCBI Taxonomy" id="735518"/>
    <lineage>
        <taxon>Bacteria</taxon>
        <taxon>Bacillati</taxon>
        <taxon>Bacillota</taxon>
        <taxon>Bacilli</taxon>
        <taxon>Bacillales</taxon>
        <taxon>Bacillaceae</taxon>
        <taxon>Lederbergia</taxon>
    </lineage>
</organism>
<dbReference type="InterPro" id="IPR004843">
    <property type="entry name" value="Calcineurin-like_PHP"/>
</dbReference>
<keyword evidence="1" id="KW-1133">Transmembrane helix</keyword>
<protein>
    <submittedName>
        <fullName evidence="3">Metallophosphoesterase</fullName>
    </submittedName>
</protein>
<keyword evidence="4" id="KW-1185">Reference proteome</keyword>
<keyword evidence="1" id="KW-0472">Membrane</keyword>
<dbReference type="PANTHER" id="PTHR31302">
    <property type="entry name" value="TRANSMEMBRANE PROTEIN WITH METALLOPHOSPHOESTERASE DOMAIN-RELATED"/>
    <property type="match status" value="1"/>
</dbReference>
<dbReference type="InterPro" id="IPR029052">
    <property type="entry name" value="Metallo-depent_PP-like"/>
</dbReference>
<comment type="caution">
    <text evidence="3">The sequence shown here is derived from an EMBL/GenBank/DDBJ whole genome shotgun (WGS) entry which is preliminary data.</text>
</comment>
<evidence type="ECO:0000313" key="4">
    <source>
        <dbReference type="Proteomes" id="UP001596147"/>
    </source>
</evidence>
<dbReference type="EMBL" id="JBHSMC010000001">
    <property type="protein sequence ID" value="MFC5463259.1"/>
    <property type="molecule type" value="Genomic_DNA"/>
</dbReference>